<dbReference type="InterPro" id="IPR005901">
    <property type="entry name" value="GLPGLI"/>
</dbReference>
<gene>
    <name evidence="2" type="ORF">T190423A01A_10673</name>
</gene>
<name>A0ABP1F1L9_9FLAO</name>
<reference evidence="2 3" key="1">
    <citation type="submission" date="2024-05" db="EMBL/GenBank/DDBJ databases">
        <authorList>
            <person name="Duchaud E."/>
        </authorList>
    </citation>
    <scope>NUCLEOTIDE SEQUENCE [LARGE SCALE GENOMIC DNA]</scope>
    <source>
        <strain evidence="2">Ena-SAMPLE-TAB-13-05-2024-13:56:06:370-140308</strain>
    </source>
</reference>
<accession>A0ABP1F1L9</accession>
<dbReference type="RefSeq" id="WP_348714457.1">
    <property type="nucleotide sequence ID" value="NZ_CAXJIO010000010.1"/>
</dbReference>
<dbReference type="EMBL" id="CAXJIO010000010">
    <property type="protein sequence ID" value="CAL2102110.1"/>
    <property type="molecule type" value="Genomic_DNA"/>
</dbReference>
<feature type="chain" id="PRO_5046414428" evidence="1">
    <location>
        <begin position="19"/>
        <end position="282"/>
    </location>
</feature>
<feature type="signal peptide" evidence="1">
    <location>
        <begin position="1"/>
        <end position="18"/>
    </location>
</feature>
<proteinExistence type="predicted"/>
<dbReference type="NCBIfam" id="TIGR01200">
    <property type="entry name" value="GLPGLI"/>
    <property type="match status" value="1"/>
</dbReference>
<evidence type="ECO:0000313" key="3">
    <source>
        <dbReference type="Proteomes" id="UP001497527"/>
    </source>
</evidence>
<evidence type="ECO:0000313" key="2">
    <source>
        <dbReference type="EMBL" id="CAL2102110.1"/>
    </source>
</evidence>
<comment type="caution">
    <text evidence="2">The sequence shown here is derived from an EMBL/GenBank/DDBJ whole genome shotgun (WGS) entry which is preliminary data.</text>
</comment>
<keyword evidence="1" id="KW-0732">Signal</keyword>
<dbReference type="Pfam" id="PF09697">
    <property type="entry name" value="Porph_ging"/>
    <property type="match status" value="1"/>
</dbReference>
<sequence length="282" mass="32737">MKKLLLGLLCIGSLTISAQKNFQGKAIYQSKTKMNMNFGNRQLSEEQKKRIEQRMKSFSERTYVLNFNANESLYKEEERLGNPNGDRGGRFQSMMSSFSNGVQYKNVKEKELLESKEFFGKNFLIEEKLDDLKWEMTGETKQIGQYTCLKATVVKKVEDLDFRRFRPRRNRNNEEGKEETPEVKKEVLVTAWYTPQIPVSNGPGEYGGLPGLILELNAGKTTVLCSEIVLNPSEKQEIKKPTKGKKVTREEYDKIAQKKMEEMREMFQRRRGGNRSRGRGRF</sequence>
<keyword evidence="3" id="KW-1185">Reference proteome</keyword>
<organism evidence="2 3">
    <name type="scientific">Tenacibaculum polynesiense</name>
    <dbReference type="NCBI Taxonomy" id="3137857"/>
    <lineage>
        <taxon>Bacteria</taxon>
        <taxon>Pseudomonadati</taxon>
        <taxon>Bacteroidota</taxon>
        <taxon>Flavobacteriia</taxon>
        <taxon>Flavobacteriales</taxon>
        <taxon>Flavobacteriaceae</taxon>
        <taxon>Tenacibaculum</taxon>
    </lineage>
</organism>
<protein>
    <submittedName>
        <fullName evidence="2">Ribonuclease Z</fullName>
    </submittedName>
</protein>
<dbReference type="Proteomes" id="UP001497527">
    <property type="component" value="Unassembled WGS sequence"/>
</dbReference>
<evidence type="ECO:0000256" key="1">
    <source>
        <dbReference type="SAM" id="SignalP"/>
    </source>
</evidence>